<gene>
    <name evidence="2" type="ORF">G3M56_011995</name>
</gene>
<proteinExistence type="predicted"/>
<dbReference type="RefSeq" id="WP_235203427.1">
    <property type="nucleotide sequence ID" value="NZ_CP066776.1"/>
</dbReference>
<protein>
    <submittedName>
        <fullName evidence="2">Uncharacterized protein</fullName>
    </submittedName>
</protein>
<reference evidence="2 3" key="1">
    <citation type="submission" date="2020-12" db="EMBL/GenBank/DDBJ databases">
        <title>Sulforoseuscoccus oceanibium gen. nov., sp. nov., a representative of the phylum Verrucomicrobia with special cytoplasmic membrane, and proposal of Sulforoseuscoccusaceae fam. nov.</title>
        <authorList>
            <person name="Xi F."/>
        </authorList>
    </citation>
    <scope>NUCLEOTIDE SEQUENCE [LARGE SCALE GENOMIC DNA]</scope>
    <source>
        <strain evidence="2 3">T37</strain>
    </source>
</reference>
<evidence type="ECO:0000313" key="2">
    <source>
        <dbReference type="EMBL" id="QQL44596.1"/>
    </source>
</evidence>
<name>A0A7T7F0K3_9BACT</name>
<accession>A0A7T7F0K3</accession>
<dbReference type="EMBL" id="CP066776">
    <property type="protein sequence ID" value="QQL44596.1"/>
    <property type="molecule type" value="Genomic_DNA"/>
</dbReference>
<feature type="transmembrane region" description="Helical" evidence="1">
    <location>
        <begin position="56"/>
        <end position="84"/>
    </location>
</feature>
<evidence type="ECO:0000256" key="1">
    <source>
        <dbReference type="SAM" id="Phobius"/>
    </source>
</evidence>
<feature type="transmembrane region" description="Helical" evidence="1">
    <location>
        <begin position="104"/>
        <end position="121"/>
    </location>
</feature>
<dbReference type="AlphaFoldDB" id="A0A7T7F0K3"/>
<keyword evidence="1" id="KW-0812">Transmembrane</keyword>
<organism evidence="2 3">
    <name type="scientific">Sulfuriroseicoccus oceanibius</name>
    <dbReference type="NCBI Taxonomy" id="2707525"/>
    <lineage>
        <taxon>Bacteria</taxon>
        <taxon>Pseudomonadati</taxon>
        <taxon>Verrucomicrobiota</taxon>
        <taxon>Verrucomicrobiia</taxon>
        <taxon>Verrucomicrobiales</taxon>
        <taxon>Verrucomicrobiaceae</taxon>
        <taxon>Sulfuriroseicoccus</taxon>
    </lineage>
</organism>
<keyword evidence="3" id="KW-1185">Reference proteome</keyword>
<feature type="transmembrane region" description="Helical" evidence="1">
    <location>
        <begin position="127"/>
        <end position="148"/>
    </location>
</feature>
<keyword evidence="1" id="KW-0472">Membrane</keyword>
<sequence length="171" mass="17831">MLTALKRISLAIKRLFLALAGALGGGVVAILLSLLLFHLRTTYALDISPLGTKITILSLACIAAGIIAPRHFAMFFIAPLSWILNADDSGGGAPLETETSTSTFMLNVSYMLGLALFPVGTLFSLPWIAGIGFAGILIFSLGVFRFGLGNPVGEQAGAANRDNAGCCSEDL</sequence>
<dbReference type="KEGG" id="soa:G3M56_011995"/>
<evidence type="ECO:0000313" key="3">
    <source>
        <dbReference type="Proteomes" id="UP000475117"/>
    </source>
</evidence>
<dbReference type="Proteomes" id="UP000475117">
    <property type="component" value="Chromosome"/>
</dbReference>
<feature type="transmembrane region" description="Helical" evidence="1">
    <location>
        <begin position="15"/>
        <end position="36"/>
    </location>
</feature>
<keyword evidence="1" id="KW-1133">Transmembrane helix</keyword>